<dbReference type="EMBL" id="JAEKNR010000232">
    <property type="protein sequence ID" value="MBJ7601004.1"/>
    <property type="molecule type" value="Genomic_DNA"/>
</dbReference>
<accession>A0A934K8V7</accession>
<dbReference type="Gene3D" id="2.60.120.260">
    <property type="entry name" value="Galactose-binding domain-like"/>
    <property type="match status" value="1"/>
</dbReference>
<gene>
    <name evidence="3" type="ORF">JF922_23405</name>
</gene>
<reference evidence="3" key="1">
    <citation type="submission" date="2020-10" db="EMBL/GenBank/DDBJ databases">
        <title>Ca. Dormibacterota MAGs.</title>
        <authorList>
            <person name="Montgomery K."/>
        </authorList>
    </citation>
    <scope>NUCLEOTIDE SEQUENCE [LARGE SCALE GENOMIC DNA]</scope>
    <source>
        <strain evidence="3">SC8812_S17_10</strain>
    </source>
</reference>
<evidence type="ECO:0000313" key="4">
    <source>
        <dbReference type="Proteomes" id="UP000612893"/>
    </source>
</evidence>
<dbReference type="InterPro" id="IPR050585">
    <property type="entry name" value="Xaa-Pro_dipeptidyl-ppase/CocE"/>
</dbReference>
<dbReference type="NCBIfam" id="TIGR00976">
    <property type="entry name" value="CocE_NonD"/>
    <property type="match status" value="1"/>
</dbReference>
<evidence type="ECO:0000313" key="3">
    <source>
        <dbReference type="EMBL" id="MBJ7601004.1"/>
    </source>
</evidence>
<dbReference type="AlphaFoldDB" id="A0A934K8V7"/>
<evidence type="ECO:0000259" key="2">
    <source>
        <dbReference type="SMART" id="SM00939"/>
    </source>
</evidence>
<comment type="caution">
    <text evidence="3">The sequence shown here is derived from an EMBL/GenBank/DDBJ whole genome shotgun (WGS) entry which is preliminary data.</text>
</comment>
<dbReference type="PANTHER" id="PTHR43056">
    <property type="entry name" value="PEPTIDASE S9 PROLYL OLIGOPEPTIDASE"/>
    <property type="match status" value="1"/>
</dbReference>
<protein>
    <submittedName>
        <fullName evidence="3">CocE/NonD family hydrolase</fullName>
    </submittedName>
</protein>
<keyword evidence="1 3" id="KW-0378">Hydrolase</keyword>
<dbReference type="InterPro" id="IPR000383">
    <property type="entry name" value="Xaa-Pro-like_dom"/>
</dbReference>
<keyword evidence="4" id="KW-1185">Reference proteome</keyword>
<evidence type="ECO:0000256" key="1">
    <source>
        <dbReference type="ARBA" id="ARBA00022801"/>
    </source>
</evidence>
<dbReference type="InterPro" id="IPR029058">
    <property type="entry name" value="AB_hydrolase_fold"/>
</dbReference>
<dbReference type="SMART" id="SM00939">
    <property type="entry name" value="PepX_C"/>
    <property type="match status" value="1"/>
</dbReference>
<dbReference type="Proteomes" id="UP000612893">
    <property type="component" value="Unassembled WGS sequence"/>
</dbReference>
<feature type="domain" description="Xaa-Pro dipeptidyl-peptidase C-terminal" evidence="2">
    <location>
        <begin position="321"/>
        <end position="566"/>
    </location>
</feature>
<dbReference type="Gene3D" id="3.40.50.1820">
    <property type="entry name" value="alpha/beta hydrolase"/>
    <property type="match status" value="1"/>
</dbReference>
<sequence>MEPEQSVTVDLNVPAPMRDGVVLRSNVYRPAGAGRWPILLTRLPYGKDLPLGSSVIDPVQAARHGYVVIVQDTRGRFSSEGDWYPLRNEAEDGHDTVQWAASLPYSDGQVGMYGASYFGFTQWSAALTAPPALKAIVPFITWSEPYNGLAFRGGALELGIQAHWHLQMGFDVLLRRHRGDLPALGRALHGLAGELDQLAPEGYASLPLREFGPLVRQDVAPAFFDYFRAAVDRSELGFASISGRHHQASVPSFNAGGWYDIFLQDTIANYQAMRQLGQPSKLLIGPWSHGSQRNPIGELSFGFGSQAALIDLRIDFQSLQLRWFDRWLKGADNGMMSEPPVQIFVMGANTWRQLEEWPPPAAVPTQLYLREGGLLSSGAPGDERPEGFEYDPADPVPTRGGALLLSPEYPSGPYDQQQVEARPDVLVFTSQPLERDTEVTGPVRVELWAASSAPDTDFVARLCDVHPDGRSINLTDGVVRARYRDWASGARPSLIEPGRPLCYDIDLWSTSNLFKAGHRIRLQVTSSNFPRWDRNPNTGHDLGADSELAVARQTIFHDRERPSHLLLPILS</sequence>
<name>A0A934K8V7_9BACT</name>
<organism evidence="3 4">
    <name type="scientific">Candidatus Nephthysia bennettiae</name>
    <dbReference type="NCBI Taxonomy" id="3127016"/>
    <lineage>
        <taxon>Bacteria</taxon>
        <taxon>Bacillati</taxon>
        <taxon>Candidatus Dormiibacterota</taxon>
        <taxon>Candidatus Dormibacteria</taxon>
        <taxon>Candidatus Dormibacterales</taxon>
        <taxon>Candidatus Dormibacteraceae</taxon>
        <taxon>Candidatus Nephthysia</taxon>
    </lineage>
</organism>
<dbReference type="InterPro" id="IPR013736">
    <property type="entry name" value="Xaa-Pro_dipept_C"/>
</dbReference>
<dbReference type="RefSeq" id="WP_338205030.1">
    <property type="nucleotide sequence ID" value="NZ_JAEKNR010000232.1"/>
</dbReference>
<dbReference type="Pfam" id="PF02129">
    <property type="entry name" value="Peptidase_S15"/>
    <property type="match status" value="1"/>
</dbReference>
<dbReference type="PANTHER" id="PTHR43056:SF10">
    <property type="entry name" value="COCE_NOND FAMILY, PUTATIVE (AFU_ORTHOLOGUE AFUA_7G00600)-RELATED"/>
    <property type="match status" value="1"/>
</dbReference>
<dbReference type="GO" id="GO:0008239">
    <property type="term" value="F:dipeptidyl-peptidase activity"/>
    <property type="evidence" value="ECO:0007669"/>
    <property type="project" value="InterPro"/>
</dbReference>
<dbReference type="Gene3D" id="1.10.3020.10">
    <property type="entry name" value="alpha-amino acid ester hydrolase ( Helical cap domain)"/>
    <property type="match status" value="1"/>
</dbReference>
<proteinExistence type="predicted"/>
<dbReference type="SUPFAM" id="SSF53474">
    <property type="entry name" value="alpha/beta-Hydrolases"/>
    <property type="match status" value="1"/>
</dbReference>
<dbReference type="SUPFAM" id="SSF49785">
    <property type="entry name" value="Galactose-binding domain-like"/>
    <property type="match status" value="1"/>
</dbReference>
<dbReference type="InterPro" id="IPR008979">
    <property type="entry name" value="Galactose-bd-like_sf"/>
</dbReference>
<dbReference type="Pfam" id="PF08530">
    <property type="entry name" value="PepX_C"/>
    <property type="match status" value="1"/>
</dbReference>
<dbReference type="InterPro" id="IPR005674">
    <property type="entry name" value="CocE/Ser_esterase"/>
</dbReference>